<protein>
    <recommendedName>
        <fullName evidence="5">PepSY domain-containing protein</fullName>
    </recommendedName>
</protein>
<evidence type="ECO:0008006" key="5">
    <source>
        <dbReference type="Google" id="ProtNLM"/>
    </source>
</evidence>
<reference evidence="4" key="1">
    <citation type="journal article" date="2019" name="Int. J. Syst. Evol. Microbiol.">
        <title>The Global Catalogue of Microorganisms (GCM) 10K type strain sequencing project: providing services to taxonomists for standard genome sequencing and annotation.</title>
        <authorList>
            <consortium name="The Broad Institute Genomics Platform"/>
            <consortium name="The Broad Institute Genome Sequencing Center for Infectious Disease"/>
            <person name="Wu L."/>
            <person name="Ma J."/>
        </authorList>
    </citation>
    <scope>NUCLEOTIDE SEQUENCE [LARGE SCALE GENOMIC DNA]</scope>
    <source>
        <strain evidence="4">JCM 13006</strain>
    </source>
</reference>
<accession>A0ABP9DRE5</accession>
<feature type="transmembrane region" description="Helical" evidence="2">
    <location>
        <begin position="36"/>
        <end position="61"/>
    </location>
</feature>
<keyword evidence="2" id="KW-1133">Transmembrane helix</keyword>
<evidence type="ECO:0000313" key="3">
    <source>
        <dbReference type="EMBL" id="GAA4856520.1"/>
    </source>
</evidence>
<keyword evidence="2" id="KW-0472">Membrane</keyword>
<evidence type="ECO:0000256" key="1">
    <source>
        <dbReference type="SAM" id="MobiDB-lite"/>
    </source>
</evidence>
<comment type="caution">
    <text evidence="3">The sequence shown here is derived from an EMBL/GenBank/DDBJ whole genome shotgun (WGS) entry which is preliminary data.</text>
</comment>
<feature type="region of interest" description="Disordered" evidence="1">
    <location>
        <begin position="1"/>
        <end position="22"/>
    </location>
</feature>
<dbReference type="EMBL" id="BAABIS010000001">
    <property type="protein sequence ID" value="GAA4856520.1"/>
    <property type="molecule type" value="Genomic_DNA"/>
</dbReference>
<gene>
    <name evidence="3" type="ORF">GCM10023235_37620</name>
</gene>
<evidence type="ECO:0000313" key="4">
    <source>
        <dbReference type="Proteomes" id="UP001501752"/>
    </source>
</evidence>
<keyword evidence="4" id="KW-1185">Reference proteome</keyword>
<evidence type="ECO:0000256" key="2">
    <source>
        <dbReference type="SAM" id="Phobius"/>
    </source>
</evidence>
<proteinExistence type="predicted"/>
<dbReference type="RefSeq" id="WP_345698004.1">
    <property type="nucleotide sequence ID" value="NZ_BAABIS010000001.1"/>
</dbReference>
<sequence>MSEANGPEPVETAGEEPVAAKPSGRRGFVWLPRRRWARWTAGAAAAVMLGALAGTTVVVAAHHDGMRVRAFEAEGKPFPPLPGGVFRGPNGEVRALKGGPGGYRVDGDGPAVPVVPGLPGFVVEGRGTAQGGGKLAPAPLPSVAADQALAKAVAAVPGGKAAGLTVVGREGGGSSWLVEVLGSDGVRHLVTVDGTDGSVTGNTVADGH</sequence>
<name>A0ABP9DRE5_9ACTN</name>
<dbReference type="Proteomes" id="UP001501752">
    <property type="component" value="Unassembled WGS sequence"/>
</dbReference>
<organism evidence="3 4">
    <name type="scientific">Kitasatospora terrestris</name>
    <dbReference type="NCBI Taxonomy" id="258051"/>
    <lineage>
        <taxon>Bacteria</taxon>
        <taxon>Bacillati</taxon>
        <taxon>Actinomycetota</taxon>
        <taxon>Actinomycetes</taxon>
        <taxon>Kitasatosporales</taxon>
        <taxon>Streptomycetaceae</taxon>
        <taxon>Kitasatospora</taxon>
    </lineage>
</organism>
<keyword evidence="2" id="KW-0812">Transmembrane</keyword>